<evidence type="ECO:0000313" key="4">
    <source>
        <dbReference type="EMBL" id="KFL36511.1"/>
    </source>
</evidence>
<accession>A0A087MI08</accession>
<dbReference type="EMBL" id="AVCJ01000014">
    <property type="protein sequence ID" value="KFL36511.1"/>
    <property type="molecule type" value="Genomic_DNA"/>
</dbReference>
<feature type="transmembrane region" description="Helical" evidence="2">
    <location>
        <begin position="40"/>
        <end position="61"/>
    </location>
</feature>
<dbReference type="OrthoDB" id="5432325at2"/>
<dbReference type="InterPro" id="IPR032389">
    <property type="entry name" value="GspB_C"/>
</dbReference>
<dbReference type="Proteomes" id="UP000029085">
    <property type="component" value="Unassembled WGS sequence"/>
</dbReference>
<feature type="region of interest" description="Disordered" evidence="1">
    <location>
        <begin position="116"/>
        <end position="167"/>
    </location>
</feature>
<dbReference type="RefSeq" id="WP_034223640.1">
    <property type="nucleotide sequence ID" value="NZ_AVCJ01000014.1"/>
</dbReference>
<dbReference type="GO" id="GO:0015627">
    <property type="term" value="C:type II protein secretion system complex"/>
    <property type="evidence" value="ECO:0007669"/>
    <property type="project" value="InterPro"/>
</dbReference>
<organism evidence="4 5">
    <name type="scientific">Arenimonas donghaensis DSM 18148 = HO3-R19</name>
    <dbReference type="NCBI Taxonomy" id="1121014"/>
    <lineage>
        <taxon>Bacteria</taxon>
        <taxon>Pseudomonadati</taxon>
        <taxon>Pseudomonadota</taxon>
        <taxon>Gammaproteobacteria</taxon>
        <taxon>Lysobacterales</taxon>
        <taxon>Lysobacteraceae</taxon>
        <taxon>Arenimonas</taxon>
    </lineage>
</organism>
<dbReference type="STRING" id="1121014.N788_12825"/>
<evidence type="ECO:0000259" key="3">
    <source>
        <dbReference type="Pfam" id="PF16537"/>
    </source>
</evidence>
<dbReference type="AlphaFoldDB" id="A0A087MI08"/>
<keyword evidence="2" id="KW-1133">Transmembrane helix</keyword>
<gene>
    <name evidence="4" type="ORF">N788_12825</name>
</gene>
<evidence type="ECO:0000256" key="1">
    <source>
        <dbReference type="SAM" id="MobiDB-lite"/>
    </source>
</evidence>
<keyword evidence="2" id="KW-0812">Transmembrane</keyword>
<feature type="domain" description="Type II secretion system protein GspB C-terminal" evidence="3">
    <location>
        <begin position="189"/>
        <end position="246"/>
    </location>
</feature>
<dbReference type="PATRIC" id="fig|1121014.3.peg.1632"/>
<proteinExistence type="predicted"/>
<reference evidence="4 5" key="2">
    <citation type="journal article" date="2015" name="Stand. Genomic Sci.">
        <title>High quality draft genomic sequence of Arenimonas donghaensis DSM 18148(T).</title>
        <authorList>
            <person name="Chen F."/>
            <person name="Wang H."/>
            <person name="Cao Y."/>
            <person name="Li X."/>
            <person name="Wang G."/>
        </authorList>
    </citation>
    <scope>NUCLEOTIDE SEQUENCE [LARGE SCALE GENOMIC DNA]</scope>
    <source>
        <strain evidence="4 5">HO3-R19</strain>
    </source>
</reference>
<reference evidence="5" key="1">
    <citation type="submission" date="2013-08" db="EMBL/GenBank/DDBJ databases">
        <title>Genome sequencing of Arenimonas donghaensis.</title>
        <authorList>
            <person name="Chen F."/>
            <person name="Wang G."/>
        </authorList>
    </citation>
    <scope>NUCLEOTIDE SEQUENCE [LARGE SCALE GENOMIC DNA]</scope>
    <source>
        <strain evidence="5">HO3-R19</strain>
    </source>
</reference>
<evidence type="ECO:0000313" key="5">
    <source>
        <dbReference type="Proteomes" id="UP000029085"/>
    </source>
</evidence>
<keyword evidence="5" id="KW-1185">Reference proteome</keyword>
<name>A0A087MI08_9GAMM</name>
<evidence type="ECO:0000256" key="2">
    <source>
        <dbReference type="SAM" id="Phobius"/>
    </source>
</evidence>
<comment type="caution">
    <text evidence="4">The sequence shown here is derived from an EMBL/GenBank/DDBJ whole genome shotgun (WGS) entry which is preliminary data.</text>
</comment>
<protein>
    <recommendedName>
        <fullName evidence="3">Type II secretion system protein GspB C-terminal domain-containing protein</fullName>
    </recommendedName>
</protein>
<feature type="compositionally biased region" description="Pro residues" evidence="1">
    <location>
        <begin position="122"/>
        <end position="147"/>
    </location>
</feature>
<sequence length="249" mass="25961">MSLILEALKKSEAERQRGKAPGLFVEQAVLAPRRPRGTPAWVFALGALLVVFAAAAVWWGWSRGASMAEADGAPVSSTTPSVPPANEEVATVPASMAMEAPPPASVGRGESIRASDARPLPVTTPPPASPAPTSAPRPVVAPTPVPARPAARPSAPPEPVAPPAETESAAYADALPRLADLPAAERNALPPLNITMHVFTEEPAQRFVILDGRRHGEGATPTAGLVIREIRRDGLVISFNGRDVLVPRP</sequence>
<keyword evidence="2" id="KW-0472">Membrane</keyword>
<dbReference type="Pfam" id="PF16537">
    <property type="entry name" value="T2SSB"/>
    <property type="match status" value="1"/>
</dbReference>